<proteinExistence type="predicted"/>
<protein>
    <submittedName>
        <fullName evidence="1">Uncharacterized protein</fullName>
    </submittedName>
</protein>
<evidence type="ECO:0000313" key="1">
    <source>
        <dbReference type="EMBL" id="SVB94261.1"/>
    </source>
</evidence>
<dbReference type="AlphaFoldDB" id="A0A382I6D8"/>
<accession>A0A382I6D8</accession>
<dbReference type="EMBL" id="UINC01065026">
    <property type="protein sequence ID" value="SVB94261.1"/>
    <property type="molecule type" value="Genomic_DNA"/>
</dbReference>
<reference evidence="1" key="1">
    <citation type="submission" date="2018-05" db="EMBL/GenBank/DDBJ databases">
        <authorList>
            <person name="Lanie J.A."/>
            <person name="Ng W.-L."/>
            <person name="Kazmierczak K.M."/>
            <person name="Andrzejewski T.M."/>
            <person name="Davidsen T.M."/>
            <person name="Wayne K.J."/>
            <person name="Tettelin H."/>
            <person name="Glass J.I."/>
            <person name="Rusch D."/>
            <person name="Podicherti R."/>
            <person name="Tsui H.-C.T."/>
            <person name="Winkler M.E."/>
        </authorList>
    </citation>
    <scope>NUCLEOTIDE SEQUENCE</scope>
</reference>
<name>A0A382I6D8_9ZZZZ</name>
<gene>
    <name evidence="1" type="ORF">METZ01_LOCUS247115</name>
</gene>
<organism evidence="1">
    <name type="scientific">marine metagenome</name>
    <dbReference type="NCBI Taxonomy" id="408172"/>
    <lineage>
        <taxon>unclassified sequences</taxon>
        <taxon>metagenomes</taxon>
        <taxon>ecological metagenomes</taxon>
    </lineage>
</organism>
<sequence length="28" mass="3226">MLSGVSNRAKTGKKIILFIFEEKKVEKM</sequence>